<keyword evidence="1" id="KW-0812">Transmembrane</keyword>
<feature type="transmembrane region" description="Helical" evidence="1">
    <location>
        <begin position="331"/>
        <end position="352"/>
    </location>
</feature>
<dbReference type="NCBIfam" id="NF047644">
    <property type="entry name" value="TsoY_fam"/>
    <property type="match status" value="1"/>
</dbReference>
<feature type="transmembrane region" description="Helical" evidence="1">
    <location>
        <begin position="110"/>
        <end position="137"/>
    </location>
</feature>
<organism evidence="2 3">
    <name type="scientific">Thiothrix litoralis</name>
    <dbReference type="NCBI Taxonomy" id="2891210"/>
    <lineage>
        <taxon>Bacteria</taxon>
        <taxon>Pseudomonadati</taxon>
        <taxon>Pseudomonadota</taxon>
        <taxon>Gammaproteobacteria</taxon>
        <taxon>Thiotrichales</taxon>
        <taxon>Thiotrichaceae</taxon>
        <taxon>Thiothrix</taxon>
    </lineage>
</organism>
<evidence type="ECO:0000256" key="1">
    <source>
        <dbReference type="SAM" id="Phobius"/>
    </source>
</evidence>
<feature type="transmembrane region" description="Helical" evidence="1">
    <location>
        <begin position="65"/>
        <end position="89"/>
    </location>
</feature>
<feature type="transmembrane region" description="Helical" evidence="1">
    <location>
        <begin position="12"/>
        <end position="36"/>
    </location>
</feature>
<proteinExistence type="predicted"/>
<keyword evidence="3" id="KW-1185">Reference proteome</keyword>
<dbReference type="RefSeq" id="WP_210223452.1">
    <property type="nucleotide sequence ID" value="NZ_CP072801.1"/>
</dbReference>
<feature type="transmembrane region" description="Helical" evidence="1">
    <location>
        <begin position="253"/>
        <end position="270"/>
    </location>
</feature>
<evidence type="ECO:0000313" key="2">
    <source>
        <dbReference type="EMBL" id="QTR47168.1"/>
    </source>
</evidence>
<protein>
    <submittedName>
        <fullName evidence="2">Uncharacterized protein</fullName>
    </submittedName>
</protein>
<accession>A0ABX7WY03</accession>
<keyword evidence="1" id="KW-0472">Membrane</keyword>
<feature type="transmembrane region" description="Helical" evidence="1">
    <location>
        <begin position="364"/>
        <end position="386"/>
    </location>
</feature>
<feature type="transmembrane region" description="Helical" evidence="1">
    <location>
        <begin position="211"/>
        <end position="232"/>
    </location>
</feature>
<reference evidence="2 3" key="1">
    <citation type="submission" date="2021-04" db="EMBL/GenBank/DDBJ databases">
        <title>Genomics, taxonomy and metabolism of representatives of sulfur bacteria of the genus Thiothrix: Thiothrix fructosivorans QT, Thiothrix unzii A1T and three new species, Thiothrix subterranea sp. nov., Thiothrix litoralis sp. nov. and 'Candidatus Thiothrix anitrata' sp. nov.</title>
        <authorList>
            <person name="Ravin N.V."/>
            <person name="Smolyakov D."/>
            <person name="Rudenko T.S."/>
            <person name="Mardanov A.V."/>
            <person name="Beletsky A.V."/>
            <person name="Markov N.D."/>
            <person name="Fomenkov A.I."/>
            <person name="Roberts R.J."/>
            <person name="Karnachuk O.V."/>
            <person name="Novikov A."/>
            <person name="Grabovich M.Y."/>
        </authorList>
    </citation>
    <scope>NUCLEOTIDE SEQUENCE [LARGE SCALE GENOMIC DNA]</scope>
    <source>
        <strain evidence="2 3">AS</strain>
    </source>
</reference>
<feature type="transmembrane region" description="Helical" evidence="1">
    <location>
        <begin position="143"/>
        <end position="164"/>
    </location>
</feature>
<feature type="transmembrane region" description="Helical" evidence="1">
    <location>
        <begin position="184"/>
        <end position="205"/>
    </location>
</feature>
<dbReference type="InterPro" id="IPR059133">
    <property type="entry name" value="TsoY-like"/>
</dbReference>
<name>A0ABX7WY03_9GAMM</name>
<evidence type="ECO:0000313" key="3">
    <source>
        <dbReference type="Proteomes" id="UP000672039"/>
    </source>
</evidence>
<sequence length="410" mass="45081">MFKLRSKLGEEYSPLYFLSALGAGGAVITFFMYLMFMTPHEGLPLPTWETLQAILQGNNPVMQTLVVISMLGVILLALLHVRLLVWNIREYQYFKRTEAFRKLMSSNAEVQLMAIPLTLAMTINVGFIVGALFVPGLWSVVEYLFPLAILAFGIVGWYAARIFIDFMSRVLVTGHFDCSSNNNLSQMLAIFAFGMVGVGFSASAAMSTVPLTSGIGFMLSLLFISTAGLLAATKLILGFRAMLEYGIDRESSVTLWVIIPIISVSGIALYRLSMAMHHNFGLHIEPIQSLGLLSVLISVQILFALLGYVVMNKMGYFSAYVFGKEKSVGSFALICPGVAGYVLGFFFIHIGLVGTGLLAKNSLAYFFLLVPLVVLQIQTLMTMFNLNSKLLTREKTVQAYPDVSSRPENG</sequence>
<feature type="transmembrane region" description="Helical" evidence="1">
    <location>
        <begin position="290"/>
        <end position="310"/>
    </location>
</feature>
<gene>
    <name evidence="2" type="ORF">J9253_04295</name>
</gene>
<keyword evidence="1" id="KW-1133">Transmembrane helix</keyword>
<dbReference type="Proteomes" id="UP000672039">
    <property type="component" value="Chromosome"/>
</dbReference>
<dbReference type="EMBL" id="CP072801">
    <property type="protein sequence ID" value="QTR47168.1"/>
    <property type="molecule type" value="Genomic_DNA"/>
</dbReference>